<dbReference type="Pfam" id="PF09439">
    <property type="entry name" value="SRPRB"/>
    <property type="match status" value="1"/>
</dbReference>
<comment type="similarity">
    <text evidence="2">Belongs to the SRP receptor beta subunit family.</text>
</comment>
<evidence type="ECO:0000256" key="9">
    <source>
        <dbReference type="ARBA" id="ARBA00023136"/>
    </source>
</evidence>
<evidence type="ECO:0000313" key="13">
    <source>
        <dbReference type="EMBL" id="OXA51715.1"/>
    </source>
</evidence>
<dbReference type="Proteomes" id="UP000198287">
    <property type="component" value="Unassembled WGS sequence"/>
</dbReference>
<dbReference type="InterPro" id="IPR019009">
    <property type="entry name" value="SRP_receptor_beta_su"/>
</dbReference>
<keyword evidence="6" id="KW-0256">Endoplasmic reticulum</keyword>
<dbReference type="InterPro" id="IPR027417">
    <property type="entry name" value="P-loop_NTPase"/>
</dbReference>
<dbReference type="SUPFAM" id="SSF52540">
    <property type="entry name" value="P-loop containing nucleoside triphosphate hydrolases"/>
    <property type="match status" value="1"/>
</dbReference>
<feature type="compositionally biased region" description="Pro residues" evidence="11">
    <location>
        <begin position="14"/>
        <end position="24"/>
    </location>
</feature>
<dbReference type="OMA" id="MNGVKVT"/>
<dbReference type="CDD" id="cd04105">
    <property type="entry name" value="SR_beta"/>
    <property type="match status" value="1"/>
</dbReference>
<dbReference type="InterPro" id="IPR042292">
    <property type="entry name" value="ARL15"/>
</dbReference>
<keyword evidence="7 12" id="KW-1133">Transmembrane helix</keyword>
<dbReference type="GO" id="GO:0005789">
    <property type="term" value="C:endoplasmic reticulum membrane"/>
    <property type="evidence" value="ECO:0007669"/>
    <property type="project" value="UniProtKB-SubCell"/>
</dbReference>
<evidence type="ECO:0000256" key="5">
    <source>
        <dbReference type="ARBA" id="ARBA00022741"/>
    </source>
</evidence>
<evidence type="ECO:0000256" key="10">
    <source>
        <dbReference type="ARBA" id="ARBA00023170"/>
    </source>
</evidence>
<evidence type="ECO:0000256" key="8">
    <source>
        <dbReference type="ARBA" id="ARBA00023134"/>
    </source>
</evidence>
<keyword evidence="8" id="KW-0342">GTP-binding</keyword>
<organism evidence="13 14">
    <name type="scientific">Folsomia candida</name>
    <name type="common">Springtail</name>
    <dbReference type="NCBI Taxonomy" id="158441"/>
    <lineage>
        <taxon>Eukaryota</taxon>
        <taxon>Metazoa</taxon>
        <taxon>Ecdysozoa</taxon>
        <taxon>Arthropoda</taxon>
        <taxon>Hexapoda</taxon>
        <taxon>Collembola</taxon>
        <taxon>Entomobryomorpha</taxon>
        <taxon>Isotomoidea</taxon>
        <taxon>Isotomidae</taxon>
        <taxon>Proisotominae</taxon>
        <taxon>Folsomia</taxon>
    </lineage>
</organism>
<comment type="caution">
    <text evidence="13">The sequence shown here is derived from an EMBL/GenBank/DDBJ whole genome shotgun (WGS) entry which is preliminary data.</text>
</comment>
<keyword evidence="14" id="KW-1185">Reference proteome</keyword>
<evidence type="ECO:0000256" key="1">
    <source>
        <dbReference type="ARBA" id="ARBA00004389"/>
    </source>
</evidence>
<evidence type="ECO:0000313" key="14">
    <source>
        <dbReference type="Proteomes" id="UP000198287"/>
    </source>
</evidence>
<proteinExistence type="inferred from homology"/>
<evidence type="ECO:0000256" key="7">
    <source>
        <dbReference type="ARBA" id="ARBA00022989"/>
    </source>
</evidence>
<evidence type="ECO:0000256" key="3">
    <source>
        <dbReference type="ARBA" id="ARBA00020256"/>
    </source>
</evidence>
<name>A0A226E1V1_FOLCA</name>
<keyword evidence="5" id="KW-0547">Nucleotide-binding</keyword>
<dbReference type="GO" id="GO:0005525">
    <property type="term" value="F:GTP binding"/>
    <property type="evidence" value="ECO:0007669"/>
    <property type="project" value="UniProtKB-KW"/>
</dbReference>
<dbReference type="OrthoDB" id="41266at2759"/>
<comment type="subcellular location">
    <subcellularLocation>
        <location evidence="1">Endoplasmic reticulum membrane</location>
        <topology evidence="1">Single-pass membrane protein</topology>
    </subcellularLocation>
</comment>
<dbReference type="PANTHER" id="PTHR46693">
    <property type="entry name" value="ADP-RIBOSYLATION FACTOR-LIKE PROTEIN 15"/>
    <property type="match status" value="1"/>
</dbReference>
<protein>
    <recommendedName>
        <fullName evidence="3">Signal recognition particle receptor subunit beta</fullName>
    </recommendedName>
</protein>
<keyword evidence="4 12" id="KW-0812">Transmembrane</keyword>
<sequence length="258" mass="28043">MDPKVGSPKRQQPRAPPGGDIPPPPTPSLALAPVIVAFILIFLTLVYLWTRKGRRGRAVLIVGPCEAGKTVLFSKLLGGPTVQTVTSLIPNELEYLPANGRPALVVKDLPGHDRVQIKFWDNNKPSVRGIVCVVDAAAGNKGYPRIREAADVLYRVLTDSAVLSSCPSIFIFANKQDQPMSKGSKVIRNQLEKELTTLRMTKSATLTSTGGKDSTRILGRPDKDFDFEQISQIKIEFGEGSALADEGKIINDWLDSIA</sequence>
<evidence type="ECO:0000256" key="11">
    <source>
        <dbReference type="SAM" id="MobiDB-lite"/>
    </source>
</evidence>
<reference evidence="13 14" key="1">
    <citation type="submission" date="2015-12" db="EMBL/GenBank/DDBJ databases">
        <title>The genome of Folsomia candida.</title>
        <authorList>
            <person name="Faddeeva A."/>
            <person name="Derks M.F."/>
            <person name="Anvar Y."/>
            <person name="Smit S."/>
            <person name="Van Straalen N."/>
            <person name="Roelofs D."/>
        </authorList>
    </citation>
    <scope>NUCLEOTIDE SEQUENCE [LARGE SCALE GENOMIC DNA]</scope>
    <source>
        <strain evidence="13 14">VU population</strain>
        <tissue evidence="13">Whole body</tissue>
    </source>
</reference>
<evidence type="ECO:0000256" key="6">
    <source>
        <dbReference type="ARBA" id="ARBA00022824"/>
    </source>
</evidence>
<dbReference type="EMBL" id="LNIX01000007">
    <property type="protein sequence ID" value="OXA51715.1"/>
    <property type="molecule type" value="Genomic_DNA"/>
</dbReference>
<evidence type="ECO:0000256" key="4">
    <source>
        <dbReference type="ARBA" id="ARBA00022692"/>
    </source>
</evidence>
<feature type="transmembrane region" description="Helical" evidence="12">
    <location>
        <begin position="29"/>
        <end position="49"/>
    </location>
</feature>
<dbReference type="Gene3D" id="3.40.50.300">
    <property type="entry name" value="P-loop containing nucleotide triphosphate hydrolases"/>
    <property type="match status" value="1"/>
</dbReference>
<keyword evidence="9 12" id="KW-0472">Membrane</keyword>
<gene>
    <name evidence="13" type="ORF">Fcan01_13386</name>
</gene>
<dbReference type="PANTHER" id="PTHR46693:SF1">
    <property type="entry name" value="ADP-RIBOSYLATION FACTOR-LIKE PROTEIN 15"/>
    <property type="match status" value="1"/>
</dbReference>
<evidence type="ECO:0000256" key="12">
    <source>
        <dbReference type="SAM" id="Phobius"/>
    </source>
</evidence>
<dbReference type="AlphaFoldDB" id="A0A226E1V1"/>
<dbReference type="SMART" id="SM00177">
    <property type="entry name" value="ARF"/>
    <property type="match status" value="1"/>
</dbReference>
<accession>A0A226E1V1</accession>
<keyword evidence="10 13" id="KW-0675">Receptor</keyword>
<dbReference type="STRING" id="158441.A0A226E1V1"/>
<feature type="region of interest" description="Disordered" evidence="11">
    <location>
        <begin position="1"/>
        <end position="24"/>
    </location>
</feature>
<evidence type="ECO:0000256" key="2">
    <source>
        <dbReference type="ARBA" id="ARBA00005619"/>
    </source>
</evidence>